<keyword evidence="2" id="KW-1185">Reference proteome</keyword>
<evidence type="ECO:0000313" key="1">
    <source>
        <dbReference type="EMBL" id="CCK28160.1"/>
    </source>
</evidence>
<sequence>MVTLKAAARSIGSAVMAGRGTLRTALAGGARRRRQEELLSALVGQLALMTEEIHRANLIQQHRLIAEQQVRAMDDPSLAAATSTLTGLSEEKRRQMIFVNRWYAALLLAHRIGSVDWDELLGHIRVLCRGGAFAEYWERTGEHRRGLPQDSLEARVGRAVDVILEEREEDPDEWWVVGSPLL</sequence>
<dbReference type="EMBL" id="HE971709">
    <property type="protein sequence ID" value="CCK28160.1"/>
    <property type="molecule type" value="Genomic_DNA"/>
</dbReference>
<dbReference type="STRING" id="1214101.BN159_3781"/>
<dbReference type="Pfam" id="PF19560">
    <property type="entry name" value="DUF6082"/>
    <property type="match status" value="1"/>
</dbReference>
<dbReference type="InterPro" id="IPR045728">
    <property type="entry name" value="DUF6082"/>
</dbReference>
<gene>
    <name evidence="1" type="ORF">BN159_3781</name>
</gene>
<evidence type="ECO:0000313" key="2">
    <source>
        <dbReference type="Proteomes" id="UP000008043"/>
    </source>
</evidence>
<organism evidence="1 2">
    <name type="scientific">Streptomyces davaonensis (strain DSM 101723 / JCM 4913 / KCC S-0913 / 768)</name>
    <dbReference type="NCBI Taxonomy" id="1214101"/>
    <lineage>
        <taxon>Bacteria</taxon>
        <taxon>Bacillati</taxon>
        <taxon>Actinomycetota</taxon>
        <taxon>Actinomycetes</taxon>
        <taxon>Kitasatosporales</taxon>
        <taxon>Streptomycetaceae</taxon>
        <taxon>Streptomyces</taxon>
    </lineage>
</organism>
<accession>K4R4Z4</accession>
<dbReference type="AlphaFoldDB" id="K4R4Z4"/>
<dbReference type="HOGENOM" id="CLU_097938_0_0_11"/>
<dbReference type="eggNOG" id="ENOG5031VV2">
    <property type="taxonomic scope" value="Bacteria"/>
</dbReference>
<protein>
    <recommendedName>
        <fullName evidence="3">Secreted protein</fullName>
    </recommendedName>
</protein>
<dbReference type="Proteomes" id="UP000008043">
    <property type="component" value="Chromosome"/>
</dbReference>
<proteinExistence type="predicted"/>
<name>K4R4Z4_STRDJ</name>
<dbReference type="KEGG" id="sdv:BN159_3781"/>
<reference evidence="1 2" key="1">
    <citation type="journal article" date="2012" name="J. Bacteriol.">
        <title>Genome sequence of the bacterium Streptomyces davawensis JCM 4913 and heterologous production of the unique antibiotic roseoflavin.</title>
        <authorList>
            <person name="Jankowitsch F."/>
            <person name="Schwarz J."/>
            <person name="Ruckert C."/>
            <person name="Gust B."/>
            <person name="Szczepanowski R."/>
            <person name="Blom J."/>
            <person name="Pelzer S."/>
            <person name="Kalinowski J."/>
            <person name="Mack M."/>
        </authorList>
    </citation>
    <scope>NUCLEOTIDE SEQUENCE [LARGE SCALE GENOMIC DNA]</scope>
    <source>
        <strain evidence="2">DSM 101723 / JCM 4913 / KCC S-0913 / 768</strain>
    </source>
</reference>
<evidence type="ECO:0008006" key="3">
    <source>
        <dbReference type="Google" id="ProtNLM"/>
    </source>
</evidence>
<dbReference type="RefSeq" id="WP_015658519.1">
    <property type="nucleotide sequence ID" value="NC_020504.1"/>
</dbReference>
<dbReference type="PATRIC" id="fig|1214101.3.peg.3838"/>